<name>A0ABR2DJ58_9ROSI</name>
<proteinExistence type="predicted"/>
<protein>
    <submittedName>
        <fullName evidence="1">Uncharacterized protein</fullName>
    </submittedName>
</protein>
<gene>
    <name evidence="1" type="ORF">V6N12_046610</name>
</gene>
<comment type="caution">
    <text evidence="1">The sequence shown here is derived from an EMBL/GenBank/DDBJ whole genome shotgun (WGS) entry which is preliminary data.</text>
</comment>
<accession>A0ABR2DJ58</accession>
<evidence type="ECO:0000313" key="1">
    <source>
        <dbReference type="EMBL" id="KAK8540323.1"/>
    </source>
</evidence>
<dbReference type="EMBL" id="JBBPBM010000025">
    <property type="protein sequence ID" value="KAK8540323.1"/>
    <property type="molecule type" value="Genomic_DNA"/>
</dbReference>
<dbReference type="Proteomes" id="UP001472677">
    <property type="component" value="Unassembled WGS sequence"/>
</dbReference>
<sequence>MLQPYFWFGNGRFSDIALVRAAYKDGVIYGSSKFVTQEITGAIIPALMHRIPSELRSLIFGLGTAVSVTSYSTVKRAWARVVVGWVTSWEVLLLHLYFWFGNGRFSDIALVGAAYKDGVMYGSSKFVTQDMTGSIILALMLRIPSELRTLVGAAYKDGVMYGSSKFVTQEMTGAIIPALMHRIPSELRTVRCNYALVGAAYKDEVMYGSSKFVTQEMTALVGAAYKDGVKYGSSKFVTQEMTGAIIPALMHRIPSELRTLVGAAYKDGVMYGSSKFVTQEMTGAIIPELMHRIPSELHTLVGVTYKDGVMYGSSKFVTQEMTGSIIPALMHRIPSELRRSHQNFAVKRAWATVALGWVTSWEVLVLHPYFWFGNGRFSNIALVGVAYKDGFMYGSSKFVTQEMTGSIIPALMHRIPSELRSLIFGLGTAVSVTSNSIVKRAWVIVVLGWETSWEVPVLHPYFWFGNGRFTDIVLGWVTSWEVLVLHTYFWFGNGRFSDIALVGAAYKDGVMYGSSKFVTQDMTGSIILALMLRIPSELRTLVGAAYKDGVMYGSSKFVTQEMTGAIIPALMHRIPSELRTVRCNYALVGAAYKDEVMYGSSKFVTQEMTALVGAAYKDGVKYGSSKFVTQEMTGAIIPALMHRIPSELRTLVGAAYKAGVMYGFSKFVTQEMTGAIIPALMHRIPSELRSYACLGESSSRMGDLLGSPCVAPLFLNSAVKRAWARVVLGWVTSWEVLVLHPYFWFGNGRFSDIALVGAAYKDGVMYGTSKFVTQEMTGAIIPALMHRIPSELRTLVGAAYKDGVMYGSSKFVTQEMTGAIIPALMHRIPSELRTLAGAAYKDRVMYGSSKFVTQEITGAIIPALMHQIPSELCIYVCLGESSSRMGDFLGSPRVAPLFLNSAVKRAWARVVLGWVSSWEVLVLHPYFWFGNGCFSDISLVGAAYKDWVMYGSSKFVTQEMTGAIIPALMHQIPSELRS</sequence>
<evidence type="ECO:0000313" key="2">
    <source>
        <dbReference type="Proteomes" id="UP001472677"/>
    </source>
</evidence>
<organism evidence="1 2">
    <name type="scientific">Hibiscus sabdariffa</name>
    <name type="common">roselle</name>
    <dbReference type="NCBI Taxonomy" id="183260"/>
    <lineage>
        <taxon>Eukaryota</taxon>
        <taxon>Viridiplantae</taxon>
        <taxon>Streptophyta</taxon>
        <taxon>Embryophyta</taxon>
        <taxon>Tracheophyta</taxon>
        <taxon>Spermatophyta</taxon>
        <taxon>Magnoliopsida</taxon>
        <taxon>eudicotyledons</taxon>
        <taxon>Gunneridae</taxon>
        <taxon>Pentapetalae</taxon>
        <taxon>rosids</taxon>
        <taxon>malvids</taxon>
        <taxon>Malvales</taxon>
        <taxon>Malvaceae</taxon>
        <taxon>Malvoideae</taxon>
        <taxon>Hibiscus</taxon>
    </lineage>
</organism>
<reference evidence="1 2" key="1">
    <citation type="journal article" date="2024" name="G3 (Bethesda)">
        <title>Genome assembly of Hibiscus sabdariffa L. provides insights into metabolisms of medicinal natural products.</title>
        <authorList>
            <person name="Kim T."/>
        </authorList>
    </citation>
    <scope>NUCLEOTIDE SEQUENCE [LARGE SCALE GENOMIC DNA]</scope>
    <source>
        <strain evidence="1">TK-2024</strain>
        <tissue evidence="1">Old leaves</tissue>
    </source>
</reference>
<keyword evidence="2" id="KW-1185">Reference proteome</keyword>